<proteinExistence type="predicted"/>
<comment type="caution">
    <text evidence="1">The sequence shown here is derived from an EMBL/GenBank/DDBJ whole genome shotgun (WGS) entry which is preliminary data.</text>
</comment>
<name>A0AC60QFX2_IXOPE</name>
<keyword evidence="2" id="KW-1185">Reference proteome</keyword>
<protein>
    <submittedName>
        <fullName evidence="1">Uncharacterized protein</fullName>
    </submittedName>
</protein>
<sequence>SYAAHWSYIGETGPYFWPNLDLGSSTPNECGGKYQSPVDINERYTDYDGNMGPLRFNNYHRALKSPIIVNNGHTAMVSGTPDREVYVEGNSLSGKYQFAQLHFHWGANSSRGSEHTFSGTTYPLEMHLVHFNQNYGSAPQAMKRRDGFLVIAVLFEISRDNNPNFQTIVDALSRVRSEEANGVELPNPVVLNDLLPAISSEYYRYNGSLTTPPCSQAVIFNILTNTVPISEQQMEQFRQLRAGSQDESPLLVDNYRPVLPLNGRQVFRSFPSASTPLFRPTEGATSLSGFEDDLFDALAEAGFADGNKDLLGAGVAVQRVGDLIRDCDYYRFQPNWANYRRLCDPVWRGVLDIEDYTSERLPFIVTSVASDTPAYQYGLLRKK</sequence>
<evidence type="ECO:0000313" key="1">
    <source>
        <dbReference type="EMBL" id="KAG0432146.1"/>
    </source>
</evidence>
<gene>
    <name evidence="1" type="ORF">HPB47_021116</name>
</gene>
<reference evidence="1 2" key="1">
    <citation type="journal article" date="2020" name="Cell">
        <title>Large-Scale Comparative Analyses of Tick Genomes Elucidate Their Genetic Diversity and Vector Capacities.</title>
        <authorList>
            <consortium name="Tick Genome and Microbiome Consortium (TIGMIC)"/>
            <person name="Jia N."/>
            <person name="Wang J."/>
            <person name="Shi W."/>
            <person name="Du L."/>
            <person name="Sun Y."/>
            <person name="Zhan W."/>
            <person name="Jiang J.F."/>
            <person name="Wang Q."/>
            <person name="Zhang B."/>
            <person name="Ji P."/>
            <person name="Bell-Sakyi L."/>
            <person name="Cui X.M."/>
            <person name="Yuan T.T."/>
            <person name="Jiang B.G."/>
            <person name="Yang W.F."/>
            <person name="Lam T.T."/>
            <person name="Chang Q.C."/>
            <person name="Ding S.J."/>
            <person name="Wang X.J."/>
            <person name="Zhu J.G."/>
            <person name="Ruan X.D."/>
            <person name="Zhao L."/>
            <person name="Wei J.T."/>
            <person name="Ye R.Z."/>
            <person name="Que T.C."/>
            <person name="Du C.H."/>
            <person name="Zhou Y.H."/>
            <person name="Cheng J.X."/>
            <person name="Dai P.F."/>
            <person name="Guo W.B."/>
            <person name="Han X.H."/>
            <person name="Huang E.J."/>
            <person name="Li L.F."/>
            <person name="Wei W."/>
            <person name="Gao Y.C."/>
            <person name="Liu J.Z."/>
            <person name="Shao H.Z."/>
            <person name="Wang X."/>
            <person name="Wang C.C."/>
            <person name="Yang T.C."/>
            <person name="Huo Q.B."/>
            <person name="Li W."/>
            <person name="Chen H.Y."/>
            <person name="Chen S.E."/>
            <person name="Zhou L.G."/>
            <person name="Ni X.B."/>
            <person name="Tian J.H."/>
            <person name="Sheng Y."/>
            <person name="Liu T."/>
            <person name="Pan Y.S."/>
            <person name="Xia L.Y."/>
            <person name="Li J."/>
            <person name="Zhao F."/>
            <person name="Cao W.C."/>
        </authorList>
    </citation>
    <scope>NUCLEOTIDE SEQUENCE [LARGE SCALE GENOMIC DNA]</scope>
    <source>
        <strain evidence="1">Iper-2018</strain>
    </source>
</reference>
<evidence type="ECO:0000313" key="2">
    <source>
        <dbReference type="Proteomes" id="UP000805193"/>
    </source>
</evidence>
<organism evidence="1 2">
    <name type="scientific">Ixodes persulcatus</name>
    <name type="common">Taiga tick</name>
    <dbReference type="NCBI Taxonomy" id="34615"/>
    <lineage>
        <taxon>Eukaryota</taxon>
        <taxon>Metazoa</taxon>
        <taxon>Ecdysozoa</taxon>
        <taxon>Arthropoda</taxon>
        <taxon>Chelicerata</taxon>
        <taxon>Arachnida</taxon>
        <taxon>Acari</taxon>
        <taxon>Parasitiformes</taxon>
        <taxon>Ixodida</taxon>
        <taxon>Ixodoidea</taxon>
        <taxon>Ixodidae</taxon>
        <taxon>Ixodinae</taxon>
        <taxon>Ixodes</taxon>
    </lineage>
</organism>
<accession>A0AC60QFX2</accession>
<dbReference type="Proteomes" id="UP000805193">
    <property type="component" value="Unassembled WGS sequence"/>
</dbReference>
<dbReference type="EMBL" id="JABSTQ010009173">
    <property type="protein sequence ID" value="KAG0432146.1"/>
    <property type="molecule type" value="Genomic_DNA"/>
</dbReference>
<feature type="non-terminal residue" evidence="1">
    <location>
        <position position="1"/>
    </location>
</feature>